<evidence type="ECO:0000313" key="2">
    <source>
        <dbReference type="Proteomes" id="UP000326837"/>
    </source>
</evidence>
<dbReference type="InterPro" id="IPR025584">
    <property type="entry name" value="Cthe_2159"/>
</dbReference>
<dbReference type="Proteomes" id="UP000326837">
    <property type="component" value="Chromosome"/>
</dbReference>
<protein>
    <recommendedName>
        <fullName evidence="3">Dockerin domain-containing protein</fullName>
    </recommendedName>
</protein>
<evidence type="ECO:0008006" key="3">
    <source>
        <dbReference type="Google" id="ProtNLM"/>
    </source>
</evidence>
<evidence type="ECO:0000313" key="1">
    <source>
        <dbReference type="EMBL" id="BBO36280.1"/>
    </source>
</evidence>
<keyword evidence="2" id="KW-1185">Reference proteome</keyword>
<dbReference type="AlphaFoldDB" id="A0A5K7XHC3"/>
<gene>
    <name evidence="1" type="ORF">PLANPX_5892</name>
</gene>
<dbReference type="PROSITE" id="PS00018">
    <property type="entry name" value="EF_HAND_1"/>
    <property type="match status" value="1"/>
</dbReference>
<reference evidence="2" key="1">
    <citation type="submission" date="2019-10" db="EMBL/GenBank/DDBJ databases">
        <title>Lacipirellula parvula gen. nov., sp. nov., representing a lineage of planctomycetes widespread in freshwater anoxic habitats, and description of the family Lacipirellulaceae.</title>
        <authorList>
            <person name="Dedysh S.N."/>
            <person name="Kulichevskaya I.S."/>
            <person name="Beletsky A.V."/>
            <person name="Rakitin A.L."/>
            <person name="Mardanov A.V."/>
            <person name="Ivanova A.A."/>
            <person name="Saltykova V.X."/>
            <person name="Rijpstra W.I.C."/>
            <person name="Sinninghe Damste J.S."/>
            <person name="Ravin N.V."/>
        </authorList>
    </citation>
    <scope>NUCLEOTIDE SEQUENCE [LARGE SCALE GENOMIC DNA]</scope>
    <source>
        <strain evidence="2">PX69</strain>
    </source>
</reference>
<dbReference type="InterPro" id="IPR018247">
    <property type="entry name" value="EF_Hand_1_Ca_BS"/>
</dbReference>
<organism evidence="1 2">
    <name type="scientific">Lacipirellula parvula</name>
    <dbReference type="NCBI Taxonomy" id="2650471"/>
    <lineage>
        <taxon>Bacteria</taxon>
        <taxon>Pseudomonadati</taxon>
        <taxon>Planctomycetota</taxon>
        <taxon>Planctomycetia</taxon>
        <taxon>Pirellulales</taxon>
        <taxon>Lacipirellulaceae</taxon>
        <taxon>Lacipirellula</taxon>
    </lineage>
</organism>
<accession>A0A5K7XHC3</accession>
<name>A0A5K7XHC3_9BACT</name>
<dbReference type="Pfam" id="PF14262">
    <property type="entry name" value="Cthe_2159"/>
    <property type="match status" value="2"/>
</dbReference>
<dbReference type="EMBL" id="AP021861">
    <property type="protein sequence ID" value="BBO36280.1"/>
    <property type="molecule type" value="Genomic_DNA"/>
</dbReference>
<dbReference type="KEGG" id="lpav:PLANPX_5892"/>
<sequence length="807" mass="79650">MTAEAAVEPGDLAPPSQPCIAGIQLGLGDAVRSDLSWTNRLRKLFGQPARRRAAPVRGRGLRFECLEGRRVLTLSAGDFNTDGIVDGSDFLAWQRGYATTYTATDLTAWKADFGAVAAVTTITLQGTTATVDGAGATVSGSTVTITAAGNYKIVGSLTDGQLVVNAGDEDDVTLILAGSSITNADGPGIYVANADDVTMTLAAGTQNSVTDGATYASTGTDDPDAAIFSRADLAIDGTGSLTVTAKYHDGIASLDDLVISSGTIAVTAVKHAIKGRDSLAVSGGTITVNAGSDGLKSSNDEDVAKGFVTISGGNITITAAGDGIEAETSITVSGGSITAMATGKGLKAGTDVTITAGTIGVTNNGAAGRGIDADGNVTFSGGTTTINLSGATVLTASGSGFDPSYPSGVKADGSINVSGTASISVTGTAAATGARGLSADNAINVTGGTVTVTLAGNGATYKNASGVTDSYAAAAFSADVAIVITGGTVTTTSSGTGGKGLKSDGTITIGSATGSPTLNITTTGARFLQSGSDYNHPKTIVAAGAITIANGTTTLNSTDDGIHSDTSITISGGTNVVNAISATQGVGEGVEAPIINFTGGVTSIVASNDGINATYGTVSGGTESNDGSQLNISGGIVIVTGADAIDSNGNITITGGITIIDGPATGVEEGIDYNGTFLINGGTLISGGSNSSMTKAASTSSTQVNFFLKSSTALASTSLLHIQDSAGNVILTYKPKYNASYFHVSTAALTKNTSYSVYFGGTYTGGSYVGGLTTWGLLTGGAWSSTGATLKKTFTTSASSTVNTQTL</sequence>
<proteinExistence type="predicted"/>